<dbReference type="Proteomes" id="UP001597318">
    <property type="component" value="Unassembled WGS sequence"/>
</dbReference>
<reference evidence="3" key="1">
    <citation type="journal article" date="2019" name="Int. J. Syst. Evol. Microbiol.">
        <title>The Global Catalogue of Microorganisms (GCM) 10K type strain sequencing project: providing services to taxonomists for standard genome sequencing and annotation.</title>
        <authorList>
            <consortium name="The Broad Institute Genomics Platform"/>
            <consortium name="The Broad Institute Genome Sequencing Center for Infectious Disease"/>
            <person name="Wu L."/>
            <person name="Ma J."/>
        </authorList>
    </citation>
    <scope>NUCLEOTIDE SEQUENCE [LARGE SCALE GENOMIC DNA]</scope>
    <source>
        <strain evidence="3">CGMCC 1.15474</strain>
    </source>
</reference>
<organism evidence="2 3">
    <name type="scientific">Metabacillus endolithicus</name>
    <dbReference type="NCBI Taxonomy" id="1535204"/>
    <lineage>
        <taxon>Bacteria</taxon>
        <taxon>Bacillati</taxon>
        <taxon>Bacillota</taxon>
        <taxon>Bacilli</taxon>
        <taxon>Bacillales</taxon>
        <taxon>Bacillaceae</taxon>
        <taxon>Metabacillus</taxon>
    </lineage>
</organism>
<gene>
    <name evidence="2" type="ORF">ACFSKK_01680</name>
</gene>
<dbReference type="Pfam" id="PF20591">
    <property type="entry name" value="DUF6792"/>
    <property type="match status" value="1"/>
</dbReference>
<keyword evidence="3" id="KW-1185">Reference proteome</keyword>
<sequence>MSNEELLNTDILRTRIMDLEYENLSNKEVESEIRRIYYEETGKKLSAEVTVYRSDDILKEHRKTKIDSGFDGTILHFQSEEKKINQAITITRGSELGEKDTWKPIDWTYNLMGIFVGGTDNQYSDAKRFDDEVNSIIQNKENDLPSIERYGFGHSLGGNNITILQLMPDDEGEVRFKKVYAINDASPTAYQLAVIDNKFRVSVNDKFQINNDEDIYTIPENELKAFTEEYYKNKIDETTINHLTAEEDMLYGVSGVRGFLEIGDRNGFLDTDPIFSGIRELVDKIPDQDLRTIQMFLSNYSTTYNKDGFDGFIKELTGFNPAVVDSVLNARSEFSETVEKVQKSMNDLGKPFTDITEADNFWSVVKESVTLPFDVVGTNINFQNELLHGLFQTIGNITELIVKAVPMIIEMTKKLPEVISSVKVLYENLDPILQAFVDVGFISQVEKDEIVSYIKEIETSLVAIQKTIDESLDPSLLLALNSKDPNSQIEEIIEIVTAFQKIHSEISDIQEAFEGLKNVDTSFMEHFSVSAHAHGLDAVINALAVNKNISYKNNDMYMSPSGNGEIKVNISSSVRIYQKGLSITEEKESNVKKLKALFDIEYLEDYQNRQREIVTQIHTMESNPSQYSYLLYRTLWNPVGGYYTLTTINVNEQLFPFPSKINEPFSHMIETIEGEIEKEKVLVKKIRDSIEELFSEEEKITKMFDYQYGG</sequence>
<accession>A0ABW5BQP2</accession>
<dbReference type="EMBL" id="JBHUIK010000001">
    <property type="protein sequence ID" value="MFD2212417.1"/>
    <property type="molecule type" value="Genomic_DNA"/>
</dbReference>
<dbReference type="InterPro" id="IPR046742">
    <property type="entry name" value="DUF6792"/>
</dbReference>
<name>A0ABW5BQP2_9BACI</name>
<feature type="domain" description="DUF6792" evidence="1">
    <location>
        <begin position="20"/>
        <end position="251"/>
    </location>
</feature>
<dbReference type="RefSeq" id="WP_379049696.1">
    <property type="nucleotide sequence ID" value="NZ_JBHUIK010000001.1"/>
</dbReference>
<protein>
    <submittedName>
        <fullName evidence="2">DUF6792 domain-containing protein</fullName>
    </submittedName>
</protein>
<evidence type="ECO:0000313" key="3">
    <source>
        <dbReference type="Proteomes" id="UP001597318"/>
    </source>
</evidence>
<evidence type="ECO:0000259" key="1">
    <source>
        <dbReference type="Pfam" id="PF20591"/>
    </source>
</evidence>
<proteinExistence type="predicted"/>
<evidence type="ECO:0000313" key="2">
    <source>
        <dbReference type="EMBL" id="MFD2212417.1"/>
    </source>
</evidence>
<comment type="caution">
    <text evidence="2">The sequence shown here is derived from an EMBL/GenBank/DDBJ whole genome shotgun (WGS) entry which is preliminary data.</text>
</comment>